<proteinExistence type="inferred from homology"/>
<dbReference type="PANTHER" id="PTHR13799:SF14">
    <property type="entry name" value="GTP CYCLOHYDROLASE 1 TYPE 2 HOMOLOG"/>
    <property type="match status" value="1"/>
</dbReference>
<evidence type="ECO:0000313" key="5">
    <source>
        <dbReference type="Proteomes" id="UP000746471"/>
    </source>
</evidence>
<organism evidence="4 5">
    <name type="scientific">Fusibacter paucivorans</name>
    <dbReference type="NCBI Taxonomy" id="76009"/>
    <lineage>
        <taxon>Bacteria</taxon>
        <taxon>Bacillati</taxon>
        <taxon>Bacillota</taxon>
        <taxon>Clostridia</taxon>
        <taxon>Eubacteriales</taxon>
        <taxon>Eubacteriales Family XII. Incertae Sedis</taxon>
        <taxon>Fusibacter</taxon>
    </lineage>
</organism>
<keyword evidence="3" id="KW-0479">Metal-binding</keyword>
<dbReference type="EMBL" id="JAHBCL010000013">
    <property type="protein sequence ID" value="MBS7526741.1"/>
    <property type="molecule type" value="Genomic_DNA"/>
</dbReference>
<dbReference type="InterPro" id="IPR036069">
    <property type="entry name" value="DUF34/NIF3_sf"/>
</dbReference>
<dbReference type="InterPro" id="IPR002678">
    <property type="entry name" value="DUF34/NIF3"/>
</dbReference>
<dbReference type="Proteomes" id="UP000746471">
    <property type="component" value="Unassembled WGS sequence"/>
</dbReference>
<dbReference type="Gene3D" id="3.40.1390.30">
    <property type="entry name" value="NIF3 (NGG1p interacting factor 3)-like"/>
    <property type="match status" value="2"/>
</dbReference>
<evidence type="ECO:0000313" key="4">
    <source>
        <dbReference type="EMBL" id="MBS7526741.1"/>
    </source>
</evidence>
<reference evidence="4 5" key="1">
    <citation type="submission" date="2021-05" db="EMBL/GenBank/DDBJ databases">
        <title>Fusibacter ferrireducens sp. nov., an anaerobic, sulfur- and Fe-reducing bacterium isolated from the mangrove sediment.</title>
        <authorList>
            <person name="Qiu D."/>
        </authorList>
    </citation>
    <scope>NUCLEOTIDE SEQUENCE [LARGE SCALE GENOMIC DNA]</scope>
    <source>
        <strain evidence="4 5">DSM 12116</strain>
    </source>
</reference>
<gene>
    <name evidence="4" type="ORF">KHM83_08635</name>
</gene>
<keyword evidence="5" id="KW-1185">Reference proteome</keyword>
<dbReference type="RefSeq" id="WP_213236604.1">
    <property type="nucleotide sequence ID" value="NZ_JAHBCL010000013.1"/>
</dbReference>
<comment type="similarity">
    <text evidence="1">Belongs to the GTP cyclohydrolase I type 2/NIF3 family.</text>
</comment>
<dbReference type="NCBIfam" id="TIGR00486">
    <property type="entry name" value="YbgI_SA1388"/>
    <property type="match status" value="1"/>
</dbReference>
<dbReference type="SUPFAM" id="SSF102705">
    <property type="entry name" value="NIF3 (NGG1p interacting factor 3)-like"/>
    <property type="match status" value="1"/>
</dbReference>
<name>A0ABS5PQ73_9FIRM</name>
<accession>A0ABS5PQ73</accession>
<evidence type="ECO:0000256" key="1">
    <source>
        <dbReference type="ARBA" id="ARBA00006964"/>
    </source>
</evidence>
<evidence type="ECO:0000256" key="2">
    <source>
        <dbReference type="ARBA" id="ARBA00022112"/>
    </source>
</evidence>
<dbReference type="PANTHER" id="PTHR13799">
    <property type="entry name" value="NGG1 INTERACTING FACTOR 3"/>
    <property type="match status" value="1"/>
</dbReference>
<comment type="caution">
    <text evidence="4">The sequence shown here is derived from an EMBL/GenBank/DDBJ whole genome shotgun (WGS) entry which is preliminary data.</text>
</comment>
<protein>
    <recommendedName>
        <fullName evidence="2">GTP cyclohydrolase 1 type 2 homolog</fullName>
    </recommendedName>
</protein>
<dbReference type="Pfam" id="PF01784">
    <property type="entry name" value="DUF34_NIF3"/>
    <property type="match status" value="1"/>
</dbReference>
<evidence type="ECO:0000256" key="3">
    <source>
        <dbReference type="ARBA" id="ARBA00022723"/>
    </source>
</evidence>
<sequence>MVTSISKIMKILDQLAPFETAESWDNVGMIIGNPSKQTTRIMLALDLSDDVISEAIEESIDLIITHHPPIFKGLKHVTTEDPVGRKVIQCIENDIAVISAHTNLDKSGEHGINQAIGEAFELESTTLLVPEVEGVGFGVVGKLPEPISLDAFIHLTKQIFEIETLKITDYQPKEKVQRIAVSSGASADFISDAINAKADVFILGDLKYHEAQQVENTDLVLIDVGHYESEVFYLQKLKEKLDMQIMSQGYDVMTMVSEQSKPVLYTV</sequence>